<feature type="region of interest" description="Disordered" evidence="4">
    <location>
        <begin position="1256"/>
        <end position="1280"/>
    </location>
</feature>
<feature type="transmembrane region" description="Helical" evidence="5">
    <location>
        <begin position="86"/>
        <end position="111"/>
    </location>
</feature>
<dbReference type="PANTHER" id="PTHR19879">
    <property type="entry name" value="TRANSCRIPTION INITIATION FACTOR TFIID"/>
    <property type="match status" value="1"/>
</dbReference>
<dbReference type="CDD" id="cd00200">
    <property type="entry name" value="WD40"/>
    <property type="match status" value="2"/>
</dbReference>
<keyword evidence="2" id="KW-0677">Repeat</keyword>
<protein>
    <recommendedName>
        <fullName evidence="6">APAF-1 helical domain-containing protein</fullName>
    </recommendedName>
</protein>
<dbReference type="Gene3D" id="1.25.40.370">
    <property type="match status" value="1"/>
</dbReference>
<feature type="repeat" description="WD" evidence="3">
    <location>
        <begin position="875"/>
        <end position="916"/>
    </location>
</feature>
<evidence type="ECO:0000256" key="1">
    <source>
        <dbReference type="ARBA" id="ARBA00022574"/>
    </source>
</evidence>
<dbReference type="PROSITE" id="PS50294">
    <property type="entry name" value="WD_REPEATS_REGION"/>
    <property type="match status" value="9"/>
</dbReference>
<dbReference type="InterPro" id="IPR001680">
    <property type="entry name" value="WD40_rpt"/>
</dbReference>
<organism evidence="7 8">
    <name type="scientific">Apatococcus fuscideae</name>
    <dbReference type="NCBI Taxonomy" id="2026836"/>
    <lineage>
        <taxon>Eukaryota</taxon>
        <taxon>Viridiplantae</taxon>
        <taxon>Chlorophyta</taxon>
        <taxon>core chlorophytes</taxon>
        <taxon>Trebouxiophyceae</taxon>
        <taxon>Chlorellales</taxon>
        <taxon>Chlorellaceae</taxon>
        <taxon>Apatococcus</taxon>
    </lineage>
</organism>
<keyword evidence="5" id="KW-1133">Transmembrane helix</keyword>
<keyword evidence="5" id="KW-0472">Membrane</keyword>
<dbReference type="PANTHER" id="PTHR19879:SF1">
    <property type="entry name" value="CANNONBALL-RELATED"/>
    <property type="match status" value="1"/>
</dbReference>
<evidence type="ECO:0000259" key="6">
    <source>
        <dbReference type="Pfam" id="PF17908"/>
    </source>
</evidence>
<accession>A0AAW1TH49</accession>
<comment type="caution">
    <text evidence="7">The sequence shown here is derived from an EMBL/GenBank/DDBJ whole genome shotgun (WGS) entry which is preliminary data.</text>
</comment>
<feature type="repeat" description="WD" evidence="3">
    <location>
        <begin position="916"/>
        <end position="957"/>
    </location>
</feature>
<gene>
    <name evidence="7" type="ORF">WJX84_004909</name>
</gene>
<feature type="repeat" description="WD" evidence="3">
    <location>
        <begin position="748"/>
        <end position="789"/>
    </location>
</feature>
<feature type="repeat" description="WD" evidence="3">
    <location>
        <begin position="1175"/>
        <end position="1216"/>
    </location>
</feature>
<dbReference type="Proteomes" id="UP001485043">
    <property type="component" value="Unassembled WGS sequence"/>
</dbReference>
<sequence>MQNQVLLMTRAVWQGPFSLAVALHVRYGILQLQIIAKATTNSSKQQVASWFELSAKLKAMSGQPVYADLKNHDGGGLWQQAGGVTFVIYMVIGFSATMGLIVAVVGSLMFIRRCCYQRQQAPQQLPRARPAGGDSLPMVNSEPAFLVVNPGGMHNIAFQEHETIHIPDCRQSGLSAYWDDAFPVVEDADARIKDLSEDSSRMVQSLSLGSFQGSDQSSRPSQQHRKMDTDGQFSEEGSQGGSPRSRLSHFEHSTSRRRSSISGFAPSIAETGGTASTSPMPGTHDRTSLNSEGHASTTSGRSSFAMERGSLDTTSSGGLPHDGGRSDGPGWSPSNSVKFKAVDKTGSVNSDLDRFWQSSKDGGIESPADPDIQLARLCHSKRVPKALRGCMASLAVLPPDVPLPISMLARLWGTEVPCAEATARALEVLSCIRLASLQDGSTWALLTASQSQELLACGLPTEDMHDRLMQDYLQGHEDPLSVPDDGYFMLHVGHHMIGAQRLSQLRDLLCSSAWLQTKMAHYGAPTVVADFRRFLLVDAEGSRKLAGPKQQQVKALRPLTASLEQAGGLHRLTLRGHNAAITAVHLLPDGVHALSASENGSSRLWDLETGTCQHSMGEHKGKVTAMDVGMEGGLLVTGSCDMTARVWDLRRGHCLACLKGHTAEVLDVAVDSRGRFCATASGDGTCRLWSLSNGKCAHILRSSLASGLHAGKVFAVALTPDSTKAVTASDDFLARVWDISNGRCKWVLSGHTNWVTALDIRPDGRAVVTASHDCTARVWDLQLGTCLGELSGHAGRVNAAWWSSEGSNAVITASDDNTARVWDCADFCCRHVLEGHGGWVSAGASCLSPSMMVTAGGDNLSVVWNTETGACVNVLQGHSAPVTCVTLTRKGRFAVTGSEDCTVRVWDLQSGSTHFSPRHQGSVHTLLSTSDGRLAASLGKDGQALVWEAATGDLVHSFEDSMNWGCITSPGDCLLACSGNRCIRSWDLHSGACNDLMPVVPGSRVKCCALSASGTLALVVLFDSRMTVWDLAGQCPLHVLQRKGDREHSRAHSAGINAASISPTERHAVSVGKDGTARIWDLSTGTCLHILDLHKEGVEWAEFNPSGDQLLTLDRSSKPCLWEVESGQCRGALLHPHSIAHACYSPDGARLLASMHSCHELICWHAASLTAIATLKGHTGTVRQIAFHFDGQLALSCSEDCSLRLWHVSSGSCVGLFAADDPLVCCAFVGPRDSQTLMAGSEGGAVHFVQMPPATAAATATPTTETPDGNELKSWLKQDL</sequence>
<dbReference type="PROSITE" id="PS00678">
    <property type="entry name" value="WD_REPEATS_1"/>
    <property type="match status" value="8"/>
</dbReference>
<dbReference type="SMART" id="SM00320">
    <property type="entry name" value="WD40"/>
    <property type="match status" value="16"/>
</dbReference>
<evidence type="ECO:0000256" key="5">
    <source>
        <dbReference type="SAM" id="Phobius"/>
    </source>
</evidence>
<feature type="repeat" description="WD" evidence="3">
    <location>
        <begin position="658"/>
        <end position="699"/>
    </location>
</feature>
<dbReference type="PROSITE" id="PS50082">
    <property type="entry name" value="WD_REPEATS_2"/>
    <property type="match status" value="11"/>
</dbReference>
<dbReference type="InterPro" id="IPR036322">
    <property type="entry name" value="WD40_repeat_dom_sf"/>
</dbReference>
<dbReference type="GO" id="GO:0005669">
    <property type="term" value="C:transcription factor TFIID complex"/>
    <property type="evidence" value="ECO:0007669"/>
    <property type="project" value="TreeGrafter"/>
</dbReference>
<feature type="repeat" description="WD" evidence="3">
    <location>
        <begin position="1049"/>
        <end position="1090"/>
    </location>
</feature>
<dbReference type="AlphaFoldDB" id="A0AAW1TH49"/>
<proteinExistence type="predicted"/>
<dbReference type="Gene3D" id="2.130.10.10">
    <property type="entry name" value="YVTN repeat-like/Quinoprotein amine dehydrogenase"/>
    <property type="match status" value="6"/>
</dbReference>
<evidence type="ECO:0000256" key="2">
    <source>
        <dbReference type="ARBA" id="ARBA00022737"/>
    </source>
</evidence>
<dbReference type="SUPFAM" id="SSF50978">
    <property type="entry name" value="WD40 repeat-like"/>
    <property type="match status" value="3"/>
</dbReference>
<feature type="compositionally biased region" description="Basic and acidic residues" evidence="4">
    <location>
        <begin position="1270"/>
        <end position="1280"/>
    </location>
</feature>
<evidence type="ECO:0000313" key="8">
    <source>
        <dbReference type="Proteomes" id="UP001485043"/>
    </source>
</evidence>
<feature type="repeat" description="WD" evidence="3">
    <location>
        <begin position="790"/>
        <end position="823"/>
    </location>
</feature>
<dbReference type="GO" id="GO:0006367">
    <property type="term" value="P:transcription initiation at RNA polymerase II promoter"/>
    <property type="evidence" value="ECO:0007669"/>
    <property type="project" value="TreeGrafter"/>
</dbReference>
<keyword evidence="5" id="KW-0812">Transmembrane</keyword>
<dbReference type="GO" id="GO:0016251">
    <property type="term" value="F:RNA polymerase II general transcription initiation factor activity"/>
    <property type="evidence" value="ECO:0007669"/>
    <property type="project" value="TreeGrafter"/>
</dbReference>
<keyword evidence="1 3" id="KW-0853">WD repeat</keyword>
<dbReference type="Pfam" id="PF17908">
    <property type="entry name" value="APAF1_C"/>
    <property type="match status" value="1"/>
</dbReference>
<dbReference type="InterPro" id="IPR020472">
    <property type="entry name" value="WD40_PAC1"/>
</dbReference>
<evidence type="ECO:0000256" key="4">
    <source>
        <dbReference type="SAM" id="MobiDB-lite"/>
    </source>
</evidence>
<feature type="repeat" description="WD" evidence="3">
    <location>
        <begin position="616"/>
        <end position="657"/>
    </location>
</feature>
<feature type="repeat" description="WD" evidence="3">
    <location>
        <begin position="574"/>
        <end position="615"/>
    </location>
</feature>
<dbReference type="PRINTS" id="PR00320">
    <property type="entry name" value="GPROTEINBRPT"/>
</dbReference>
<evidence type="ECO:0000256" key="3">
    <source>
        <dbReference type="PROSITE-ProRule" id="PRU00221"/>
    </source>
</evidence>
<feature type="repeat" description="WD" evidence="3">
    <location>
        <begin position="706"/>
        <end position="747"/>
    </location>
</feature>
<feature type="repeat" description="WD" evidence="3">
    <location>
        <begin position="833"/>
        <end position="874"/>
    </location>
</feature>
<dbReference type="InterPro" id="IPR019775">
    <property type="entry name" value="WD40_repeat_CS"/>
</dbReference>
<dbReference type="InterPro" id="IPR041452">
    <property type="entry name" value="APAF1_C"/>
</dbReference>
<keyword evidence="8" id="KW-1185">Reference proteome</keyword>
<dbReference type="InterPro" id="IPR015943">
    <property type="entry name" value="WD40/YVTN_repeat-like_dom_sf"/>
</dbReference>
<feature type="compositionally biased region" description="Polar residues" evidence="4">
    <location>
        <begin position="288"/>
        <end position="302"/>
    </location>
</feature>
<feature type="region of interest" description="Disordered" evidence="4">
    <location>
        <begin position="208"/>
        <end position="337"/>
    </location>
</feature>
<name>A0AAW1TH49_9CHLO</name>
<evidence type="ECO:0000313" key="7">
    <source>
        <dbReference type="EMBL" id="KAK9868703.1"/>
    </source>
</evidence>
<feature type="domain" description="APAF-1 helical" evidence="6">
    <location>
        <begin position="462"/>
        <end position="534"/>
    </location>
</feature>
<dbReference type="EMBL" id="JALJOV010000015">
    <property type="protein sequence ID" value="KAK9868703.1"/>
    <property type="molecule type" value="Genomic_DNA"/>
</dbReference>
<dbReference type="Pfam" id="PF00400">
    <property type="entry name" value="WD40"/>
    <property type="match status" value="9"/>
</dbReference>
<feature type="compositionally biased region" description="Low complexity" evidence="4">
    <location>
        <begin position="1256"/>
        <end position="1267"/>
    </location>
</feature>
<reference evidence="7 8" key="1">
    <citation type="journal article" date="2024" name="Nat. Commun.">
        <title>Phylogenomics reveals the evolutionary origins of lichenization in chlorophyte algae.</title>
        <authorList>
            <person name="Puginier C."/>
            <person name="Libourel C."/>
            <person name="Otte J."/>
            <person name="Skaloud P."/>
            <person name="Haon M."/>
            <person name="Grisel S."/>
            <person name="Petersen M."/>
            <person name="Berrin J.G."/>
            <person name="Delaux P.M."/>
            <person name="Dal Grande F."/>
            <person name="Keller J."/>
        </authorList>
    </citation>
    <scope>NUCLEOTIDE SEQUENCE [LARGE SCALE GENOMIC DNA]</scope>
    <source>
        <strain evidence="7 8">SAG 2523</strain>
    </source>
</reference>
<feature type="compositionally biased region" description="Polar residues" evidence="4">
    <location>
        <begin position="208"/>
        <end position="221"/>
    </location>
</feature>